<keyword evidence="6 13" id="KW-0418">Kinase</keyword>
<feature type="binding site" evidence="10">
    <location>
        <position position="33"/>
    </location>
    <ligand>
        <name>ATP</name>
        <dbReference type="ChEBI" id="CHEBI:30616"/>
    </ligand>
</feature>
<evidence type="ECO:0000313" key="14">
    <source>
        <dbReference type="Proteomes" id="UP000193719"/>
    </source>
</evidence>
<dbReference type="GO" id="GO:0005524">
    <property type="term" value="F:ATP binding"/>
    <property type="evidence" value="ECO:0007669"/>
    <property type="project" value="UniProtKB-UniRule"/>
</dbReference>
<dbReference type="SUPFAM" id="SSF56112">
    <property type="entry name" value="Protein kinase-like (PK-like)"/>
    <property type="match status" value="1"/>
</dbReference>
<dbReference type="PANTHER" id="PTHR44899">
    <property type="entry name" value="CAMK FAMILY PROTEIN KINASE"/>
    <property type="match status" value="1"/>
</dbReference>
<name>A0A1Y1VMF6_9FUNG</name>
<keyword evidence="3 11" id="KW-0723">Serine/threonine-protein kinase</keyword>
<dbReference type="STRING" id="1754191.A0A1Y1VMF6"/>
<dbReference type="PANTHER" id="PTHR44899:SF10">
    <property type="entry name" value="NIMA-RELATED KINASE 2"/>
    <property type="match status" value="1"/>
</dbReference>
<dbReference type="Gene3D" id="1.10.510.10">
    <property type="entry name" value="Transferase(Phosphotransferase) domain 1"/>
    <property type="match status" value="1"/>
</dbReference>
<dbReference type="CDD" id="cd08217">
    <property type="entry name" value="STKc_Nek2"/>
    <property type="match status" value="1"/>
</dbReference>
<evidence type="ECO:0000256" key="1">
    <source>
        <dbReference type="ARBA" id="ARBA00010886"/>
    </source>
</evidence>
<evidence type="ECO:0000256" key="4">
    <source>
        <dbReference type="ARBA" id="ARBA00022679"/>
    </source>
</evidence>
<keyword evidence="5 10" id="KW-0547">Nucleotide-binding</keyword>
<evidence type="ECO:0000256" key="5">
    <source>
        <dbReference type="ARBA" id="ARBA00022741"/>
    </source>
</evidence>
<dbReference type="InterPro" id="IPR017441">
    <property type="entry name" value="Protein_kinase_ATP_BS"/>
</dbReference>
<keyword evidence="7 10" id="KW-0067">ATP-binding</keyword>
<organism evidence="13 14">
    <name type="scientific">Piromyces finnis</name>
    <dbReference type="NCBI Taxonomy" id="1754191"/>
    <lineage>
        <taxon>Eukaryota</taxon>
        <taxon>Fungi</taxon>
        <taxon>Fungi incertae sedis</taxon>
        <taxon>Chytridiomycota</taxon>
        <taxon>Chytridiomycota incertae sedis</taxon>
        <taxon>Neocallimastigomycetes</taxon>
        <taxon>Neocallimastigales</taxon>
        <taxon>Neocallimastigaceae</taxon>
        <taxon>Piromyces</taxon>
    </lineage>
</organism>
<sequence>MDKYELLEVIGSGSFGMIRKIRRKKDNKILVRKEIDFRKMNEKERKQLVTEVNILRDLHHPNIVKYYERIIDKENYLIYIIMEYCEGGDLAVLIQKCRKEKTMIPERFIWLVFSQLILALHECHYGSKGDNSQRPAILHRDLKPDNVFLSSNVINSYTHVKLGDFGLARVIDNPEKDFAQTYVGTPYYMSPELINEQAYNNKSDIWSLGCLIYELCTLEPPFQARTQILLAKKIKEGKILDIPKEYSQDMRLLIKSMLNVSQSKRPSTIDFLKNEKVRFCIYEINLEEK</sequence>
<evidence type="ECO:0000256" key="6">
    <source>
        <dbReference type="ARBA" id="ARBA00022777"/>
    </source>
</evidence>
<dbReference type="AlphaFoldDB" id="A0A1Y1VMF6"/>
<comment type="caution">
    <text evidence="13">The sequence shown here is derived from an EMBL/GenBank/DDBJ whole genome shotgun (WGS) entry which is preliminary data.</text>
</comment>
<dbReference type="InterPro" id="IPR008271">
    <property type="entry name" value="Ser/Thr_kinase_AS"/>
</dbReference>
<evidence type="ECO:0000313" key="13">
    <source>
        <dbReference type="EMBL" id="ORX59336.1"/>
    </source>
</evidence>
<evidence type="ECO:0000256" key="9">
    <source>
        <dbReference type="ARBA" id="ARBA00048679"/>
    </source>
</evidence>
<reference evidence="13 14" key="2">
    <citation type="submission" date="2016-08" db="EMBL/GenBank/DDBJ databases">
        <title>Pervasive Adenine N6-methylation of Active Genes in Fungi.</title>
        <authorList>
            <consortium name="DOE Joint Genome Institute"/>
            <person name="Mondo S.J."/>
            <person name="Dannebaum R.O."/>
            <person name="Kuo R.C."/>
            <person name="Labutti K."/>
            <person name="Haridas S."/>
            <person name="Kuo A."/>
            <person name="Salamov A."/>
            <person name="Ahrendt S.R."/>
            <person name="Lipzen A."/>
            <person name="Sullivan W."/>
            <person name="Andreopoulos W.B."/>
            <person name="Clum A."/>
            <person name="Lindquist E."/>
            <person name="Daum C."/>
            <person name="Ramamoorthy G.K."/>
            <person name="Gryganskyi A."/>
            <person name="Culley D."/>
            <person name="Magnuson J.K."/>
            <person name="James T.Y."/>
            <person name="O'Malley M.A."/>
            <person name="Stajich J.E."/>
            <person name="Spatafora J.W."/>
            <person name="Visel A."/>
            <person name="Grigoriev I.V."/>
        </authorList>
    </citation>
    <scope>NUCLEOTIDE SEQUENCE [LARGE SCALE GENOMIC DNA]</scope>
    <source>
        <strain evidence="14">finn</strain>
    </source>
</reference>
<dbReference type="PIRSF" id="PIRSF000654">
    <property type="entry name" value="Integrin-linked_kinase"/>
    <property type="match status" value="1"/>
</dbReference>
<gene>
    <name evidence="13" type="ORF">BCR36DRAFT_394803</name>
</gene>
<dbReference type="EC" id="2.7.11.1" evidence="2"/>
<dbReference type="SMART" id="SM00220">
    <property type="entry name" value="S_TKc"/>
    <property type="match status" value="1"/>
</dbReference>
<evidence type="ECO:0000259" key="12">
    <source>
        <dbReference type="PROSITE" id="PS50011"/>
    </source>
</evidence>
<protein>
    <recommendedName>
        <fullName evidence="2">non-specific serine/threonine protein kinase</fullName>
        <ecNumber evidence="2">2.7.11.1</ecNumber>
    </recommendedName>
</protein>
<evidence type="ECO:0000256" key="3">
    <source>
        <dbReference type="ARBA" id="ARBA00022527"/>
    </source>
</evidence>
<feature type="domain" description="Protein kinase" evidence="12">
    <location>
        <begin position="4"/>
        <end position="277"/>
    </location>
</feature>
<dbReference type="InterPro" id="IPR051131">
    <property type="entry name" value="NEK_Ser/Thr_kinase_NIMA"/>
</dbReference>
<proteinExistence type="inferred from homology"/>
<dbReference type="PROSITE" id="PS50011">
    <property type="entry name" value="PROTEIN_KINASE_DOM"/>
    <property type="match status" value="1"/>
</dbReference>
<evidence type="ECO:0000256" key="11">
    <source>
        <dbReference type="RuleBase" id="RU000304"/>
    </source>
</evidence>
<evidence type="ECO:0000256" key="8">
    <source>
        <dbReference type="ARBA" id="ARBA00047899"/>
    </source>
</evidence>
<dbReference type="PROSITE" id="PS00107">
    <property type="entry name" value="PROTEIN_KINASE_ATP"/>
    <property type="match status" value="1"/>
</dbReference>
<dbReference type="GO" id="GO:0004674">
    <property type="term" value="F:protein serine/threonine kinase activity"/>
    <property type="evidence" value="ECO:0007669"/>
    <property type="project" value="UniProtKB-KW"/>
</dbReference>
<dbReference type="Pfam" id="PF00069">
    <property type="entry name" value="Pkinase"/>
    <property type="match status" value="1"/>
</dbReference>
<accession>A0A1Y1VMF6</accession>
<dbReference type="Proteomes" id="UP000193719">
    <property type="component" value="Unassembled WGS sequence"/>
</dbReference>
<comment type="catalytic activity">
    <reaction evidence="8">
        <text>L-threonyl-[protein] + ATP = O-phospho-L-threonyl-[protein] + ADP + H(+)</text>
        <dbReference type="Rhea" id="RHEA:46608"/>
        <dbReference type="Rhea" id="RHEA-COMP:11060"/>
        <dbReference type="Rhea" id="RHEA-COMP:11605"/>
        <dbReference type="ChEBI" id="CHEBI:15378"/>
        <dbReference type="ChEBI" id="CHEBI:30013"/>
        <dbReference type="ChEBI" id="CHEBI:30616"/>
        <dbReference type="ChEBI" id="CHEBI:61977"/>
        <dbReference type="ChEBI" id="CHEBI:456216"/>
        <dbReference type="EC" id="2.7.11.1"/>
    </reaction>
</comment>
<evidence type="ECO:0000256" key="10">
    <source>
        <dbReference type="PROSITE-ProRule" id="PRU10141"/>
    </source>
</evidence>
<dbReference type="OrthoDB" id="10250725at2759"/>
<reference evidence="13 14" key="1">
    <citation type="submission" date="2016-08" db="EMBL/GenBank/DDBJ databases">
        <title>Genomes of anaerobic fungi encode conserved fungal cellulosomes for biomass hydrolysis.</title>
        <authorList>
            <consortium name="DOE Joint Genome Institute"/>
            <person name="Haitjema C.H."/>
            <person name="Gilmore S.P."/>
            <person name="Henske J.K."/>
            <person name="Solomon K.V."/>
            <person name="De Groot R."/>
            <person name="Kuo A."/>
            <person name="Mondo S.J."/>
            <person name="Salamov A.A."/>
            <person name="Labutti K."/>
            <person name="Zhao Z."/>
            <person name="Chiniquy J."/>
            <person name="Barry K."/>
            <person name="Brewer H.M."/>
            <person name="Purvine S.O."/>
            <person name="Wright A.T."/>
            <person name="Boxma B."/>
            <person name="Van Alen T."/>
            <person name="Hackstein J.H."/>
            <person name="Baker S.E."/>
            <person name="Grigoriev I.V."/>
            <person name="O'Malley M.A."/>
        </authorList>
    </citation>
    <scope>NUCLEOTIDE SEQUENCE [LARGE SCALE GENOMIC DNA]</scope>
    <source>
        <strain evidence="14">finn</strain>
    </source>
</reference>
<dbReference type="EMBL" id="MCFH01000003">
    <property type="protein sequence ID" value="ORX59336.1"/>
    <property type="molecule type" value="Genomic_DNA"/>
</dbReference>
<evidence type="ECO:0000256" key="2">
    <source>
        <dbReference type="ARBA" id="ARBA00012513"/>
    </source>
</evidence>
<comment type="catalytic activity">
    <reaction evidence="9">
        <text>L-seryl-[protein] + ATP = O-phospho-L-seryl-[protein] + ADP + H(+)</text>
        <dbReference type="Rhea" id="RHEA:17989"/>
        <dbReference type="Rhea" id="RHEA-COMP:9863"/>
        <dbReference type="Rhea" id="RHEA-COMP:11604"/>
        <dbReference type="ChEBI" id="CHEBI:15378"/>
        <dbReference type="ChEBI" id="CHEBI:29999"/>
        <dbReference type="ChEBI" id="CHEBI:30616"/>
        <dbReference type="ChEBI" id="CHEBI:83421"/>
        <dbReference type="ChEBI" id="CHEBI:456216"/>
        <dbReference type="EC" id="2.7.11.1"/>
    </reaction>
</comment>
<evidence type="ECO:0000256" key="7">
    <source>
        <dbReference type="ARBA" id="ARBA00022840"/>
    </source>
</evidence>
<dbReference type="PROSITE" id="PS00108">
    <property type="entry name" value="PROTEIN_KINASE_ST"/>
    <property type="match status" value="1"/>
</dbReference>
<keyword evidence="14" id="KW-1185">Reference proteome</keyword>
<keyword evidence="4" id="KW-0808">Transferase</keyword>
<comment type="similarity">
    <text evidence="1">Belongs to the protein kinase superfamily. NEK Ser/Thr protein kinase family. NIMA subfamily.</text>
</comment>
<dbReference type="Gene3D" id="3.30.200.20">
    <property type="entry name" value="Phosphorylase Kinase, domain 1"/>
    <property type="match status" value="1"/>
</dbReference>
<dbReference type="FunFam" id="3.30.200.20:FF:000097">
    <property type="entry name" value="Probable serine/threonine-protein kinase nek1"/>
    <property type="match status" value="1"/>
</dbReference>
<dbReference type="InterPro" id="IPR011009">
    <property type="entry name" value="Kinase-like_dom_sf"/>
</dbReference>
<dbReference type="InterPro" id="IPR000719">
    <property type="entry name" value="Prot_kinase_dom"/>
</dbReference>